<dbReference type="GeneTree" id="ENSGT00390000016042"/>
<dbReference type="PANTHER" id="PTHR34104">
    <property type="entry name" value="TRANSMEMBRANE PROTEIN 254"/>
    <property type="match status" value="1"/>
</dbReference>
<dbReference type="PANTHER" id="PTHR34104:SF3">
    <property type="entry name" value="TRANSMEMBRANE PROTEIN 254"/>
    <property type="match status" value="1"/>
</dbReference>
<dbReference type="AlphaFoldDB" id="A0A3P9ACX3"/>
<keyword evidence="2 6" id="KW-0812">Transmembrane</keyword>
<reference evidence="7" key="2">
    <citation type="submission" date="2020-02" db="EMBL/GenBank/DDBJ databases">
        <title>Esox lucius (northern pike) genome, fEsoLuc1, primary haplotype.</title>
        <authorList>
            <person name="Myers G."/>
            <person name="Karagic N."/>
            <person name="Meyer A."/>
            <person name="Pippel M."/>
            <person name="Reichard M."/>
            <person name="Winkler S."/>
            <person name="Tracey A."/>
            <person name="Sims Y."/>
            <person name="Howe K."/>
            <person name="Rhie A."/>
            <person name="Formenti G."/>
            <person name="Durbin R."/>
            <person name="Fedrigo O."/>
            <person name="Jarvis E.D."/>
        </authorList>
    </citation>
    <scope>NUCLEOTIDE SEQUENCE [LARGE SCALE GENOMIC DNA]</scope>
</reference>
<keyword evidence="4 6" id="KW-0472">Membrane</keyword>
<gene>
    <name evidence="7" type="primary">TMEM254</name>
</gene>
<evidence type="ECO:0000256" key="5">
    <source>
        <dbReference type="ARBA" id="ARBA00034834"/>
    </source>
</evidence>
<keyword evidence="8" id="KW-1185">Reference proteome</keyword>
<dbReference type="Proteomes" id="UP000265140">
    <property type="component" value="Chromosome 6"/>
</dbReference>
<proteinExistence type="predicted"/>
<keyword evidence="3 6" id="KW-1133">Transmembrane helix</keyword>
<dbReference type="Pfam" id="PF14934">
    <property type="entry name" value="TMEM254"/>
    <property type="match status" value="1"/>
</dbReference>
<evidence type="ECO:0000256" key="4">
    <source>
        <dbReference type="ARBA" id="ARBA00023136"/>
    </source>
</evidence>
<organism evidence="7 8">
    <name type="scientific">Esox lucius</name>
    <name type="common">Northern pike</name>
    <dbReference type="NCBI Taxonomy" id="8010"/>
    <lineage>
        <taxon>Eukaryota</taxon>
        <taxon>Metazoa</taxon>
        <taxon>Chordata</taxon>
        <taxon>Craniata</taxon>
        <taxon>Vertebrata</taxon>
        <taxon>Euteleostomi</taxon>
        <taxon>Actinopterygii</taxon>
        <taxon>Neopterygii</taxon>
        <taxon>Teleostei</taxon>
        <taxon>Protacanthopterygii</taxon>
        <taxon>Esociformes</taxon>
        <taxon>Esocidae</taxon>
        <taxon>Esox</taxon>
    </lineage>
</organism>
<reference evidence="7" key="4">
    <citation type="submission" date="2025-09" db="UniProtKB">
        <authorList>
            <consortium name="Ensembl"/>
        </authorList>
    </citation>
    <scope>IDENTIFICATION</scope>
</reference>
<name>A0A3P9ACX3_ESOLU</name>
<feature type="transmembrane region" description="Helical" evidence="6">
    <location>
        <begin position="12"/>
        <end position="33"/>
    </location>
</feature>
<evidence type="ECO:0000256" key="6">
    <source>
        <dbReference type="SAM" id="Phobius"/>
    </source>
</evidence>
<evidence type="ECO:0000256" key="1">
    <source>
        <dbReference type="ARBA" id="ARBA00004141"/>
    </source>
</evidence>
<feature type="transmembrane region" description="Helical" evidence="6">
    <location>
        <begin position="59"/>
        <end position="78"/>
    </location>
</feature>
<evidence type="ECO:0000256" key="3">
    <source>
        <dbReference type="ARBA" id="ARBA00022989"/>
    </source>
</evidence>
<comment type="subcellular location">
    <subcellularLocation>
        <location evidence="1">Membrane</location>
        <topology evidence="1">Multi-pass membrane protein</topology>
    </subcellularLocation>
</comment>
<reference evidence="8" key="1">
    <citation type="journal article" date="2014" name="PLoS ONE">
        <title>The genome and linkage map of the northern pike (Esox lucius): conserved synteny revealed between the salmonid sister group and the Neoteleostei.</title>
        <authorList>
            <person name="Rondeau E.B."/>
            <person name="Minkley D.R."/>
            <person name="Leong J.S."/>
            <person name="Messmer A.M."/>
            <person name="Jantzen J.R."/>
            <person name="von Schalburg K.R."/>
            <person name="Lemon C."/>
            <person name="Bird N.H."/>
            <person name="Koop B.F."/>
        </authorList>
    </citation>
    <scope>NUCLEOTIDE SEQUENCE</scope>
</reference>
<sequence>MAKSDGGDYFRRASLFWIITVTLSMGYFTWTVFWPQHVPYDNLGPLGTLSKYLVDNHHALMYKGWWAAWVVHVGEALVAMKMTGMFQRVPCCTTVGDDHGSIVSVHPKAGLSNASWHDDEQWDP</sequence>
<evidence type="ECO:0000256" key="2">
    <source>
        <dbReference type="ARBA" id="ARBA00022692"/>
    </source>
</evidence>
<evidence type="ECO:0000313" key="7">
    <source>
        <dbReference type="Ensembl" id="ENSELUP00000038545.2"/>
    </source>
</evidence>
<dbReference type="GO" id="GO:0016020">
    <property type="term" value="C:membrane"/>
    <property type="evidence" value="ECO:0007669"/>
    <property type="project" value="UniProtKB-SubCell"/>
</dbReference>
<evidence type="ECO:0000313" key="8">
    <source>
        <dbReference type="Proteomes" id="UP000265140"/>
    </source>
</evidence>
<accession>A0A3P9ACX3</accession>
<dbReference type="Ensembl" id="ENSELUT00000040835.3">
    <property type="protein sequence ID" value="ENSELUP00000038545.2"/>
    <property type="gene ID" value="ENSELUG00000018474.3"/>
</dbReference>
<dbReference type="InterPro" id="IPR028110">
    <property type="entry name" value="TMEM254"/>
</dbReference>
<protein>
    <recommendedName>
        <fullName evidence="5">Transmembrane protein 254</fullName>
    </recommendedName>
</protein>
<reference evidence="7" key="3">
    <citation type="submission" date="2025-08" db="UniProtKB">
        <authorList>
            <consortium name="Ensembl"/>
        </authorList>
    </citation>
    <scope>IDENTIFICATION</scope>
</reference>
<dbReference type="Bgee" id="ENSELUG00000018474">
    <property type="expression patterns" value="Expressed in liver and 14 other cell types or tissues"/>
</dbReference>